<evidence type="ECO:0000313" key="7">
    <source>
        <dbReference type="Proteomes" id="UP000306602"/>
    </source>
</evidence>
<reference evidence="6 7" key="1">
    <citation type="submission" date="2019-04" db="EMBL/GenBank/DDBJ databases">
        <title>Shimia ponticola sp. nov., isolated from seawater.</title>
        <authorList>
            <person name="Kim Y.-O."/>
            <person name="Yoon J.-H."/>
        </authorList>
    </citation>
    <scope>NUCLEOTIDE SEQUENCE [LARGE SCALE GENOMIC DNA]</scope>
    <source>
        <strain evidence="6 7">MYP11</strain>
    </source>
</reference>
<evidence type="ECO:0000256" key="1">
    <source>
        <dbReference type="ARBA" id="ARBA00023015"/>
    </source>
</evidence>
<evidence type="ECO:0000259" key="5">
    <source>
        <dbReference type="PROSITE" id="PS50977"/>
    </source>
</evidence>
<protein>
    <submittedName>
        <fullName evidence="6">TetR/AcrR family transcriptional regulator</fullName>
    </submittedName>
</protein>
<dbReference type="EMBL" id="SRKY01000002">
    <property type="protein sequence ID" value="THH37285.1"/>
    <property type="molecule type" value="Genomic_DNA"/>
</dbReference>
<dbReference type="SUPFAM" id="SSF46689">
    <property type="entry name" value="Homeodomain-like"/>
    <property type="match status" value="1"/>
</dbReference>
<comment type="caution">
    <text evidence="4">Lacks conserved residue(s) required for the propagation of feature annotation.</text>
</comment>
<dbReference type="Proteomes" id="UP000306602">
    <property type="component" value="Unassembled WGS sequence"/>
</dbReference>
<dbReference type="PANTHER" id="PTHR30055">
    <property type="entry name" value="HTH-TYPE TRANSCRIPTIONAL REGULATOR RUTR"/>
    <property type="match status" value="1"/>
</dbReference>
<dbReference type="PANTHER" id="PTHR30055:SF234">
    <property type="entry name" value="HTH-TYPE TRANSCRIPTIONAL REGULATOR BETI"/>
    <property type="match status" value="1"/>
</dbReference>
<name>A0A4S4NES9_9RHOB</name>
<evidence type="ECO:0000313" key="6">
    <source>
        <dbReference type="EMBL" id="THH37285.1"/>
    </source>
</evidence>
<comment type="caution">
    <text evidence="6">The sequence shown here is derived from an EMBL/GenBank/DDBJ whole genome shotgun (WGS) entry which is preliminary data.</text>
</comment>
<dbReference type="Gene3D" id="1.10.357.10">
    <property type="entry name" value="Tetracycline Repressor, domain 2"/>
    <property type="match status" value="1"/>
</dbReference>
<proteinExistence type="predicted"/>
<accession>A0A4S4NES9</accession>
<evidence type="ECO:0000256" key="3">
    <source>
        <dbReference type="ARBA" id="ARBA00023163"/>
    </source>
</evidence>
<dbReference type="AlphaFoldDB" id="A0A4S4NES9"/>
<dbReference type="GO" id="GO:0000976">
    <property type="term" value="F:transcription cis-regulatory region binding"/>
    <property type="evidence" value="ECO:0007669"/>
    <property type="project" value="TreeGrafter"/>
</dbReference>
<keyword evidence="1" id="KW-0805">Transcription regulation</keyword>
<organism evidence="6 7">
    <name type="scientific">Aliishimia ponticola</name>
    <dbReference type="NCBI Taxonomy" id="2499833"/>
    <lineage>
        <taxon>Bacteria</taxon>
        <taxon>Pseudomonadati</taxon>
        <taxon>Pseudomonadota</taxon>
        <taxon>Alphaproteobacteria</taxon>
        <taxon>Rhodobacterales</taxon>
        <taxon>Paracoccaceae</taxon>
        <taxon>Aliishimia</taxon>
    </lineage>
</organism>
<feature type="domain" description="HTH tetR-type" evidence="5">
    <location>
        <begin position="11"/>
        <end position="72"/>
    </location>
</feature>
<evidence type="ECO:0000256" key="2">
    <source>
        <dbReference type="ARBA" id="ARBA00023125"/>
    </source>
</evidence>
<dbReference type="RefSeq" id="WP_136462882.1">
    <property type="nucleotide sequence ID" value="NZ_SRKY01000002.1"/>
</dbReference>
<dbReference type="PROSITE" id="PS50977">
    <property type="entry name" value="HTH_TETR_2"/>
    <property type="match status" value="1"/>
</dbReference>
<dbReference type="Pfam" id="PF00440">
    <property type="entry name" value="TetR_N"/>
    <property type="match status" value="1"/>
</dbReference>
<keyword evidence="7" id="KW-1185">Reference proteome</keyword>
<dbReference type="InterPro" id="IPR001647">
    <property type="entry name" value="HTH_TetR"/>
</dbReference>
<evidence type="ECO:0000256" key="4">
    <source>
        <dbReference type="PROSITE-ProRule" id="PRU00335"/>
    </source>
</evidence>
<gene>
    <name evidence="6" type="ORF">E4Z66_10210</name>
</gene>
<dbReference type="InterPro" id="IPR009057">
    <property type="entry name" value="Homeodomain-like_sf"/>
</dbReference>
<dbReference type="GO" id="GO:0003700">
    <property type="term" value="F:DNA-binding transcription factor activity"/>
    <property type="evidence" value="ECO:0007669"/>
    <property type="project" value="TreeGrafter"/>
</dbReference>
<dbReference type="OrthoDB" id="2356263at2"/>
<dbReference type="InterPro" id="IPR050109">
    <property type="entry name" value="HTH-type_TetR-like_transc_reg"/>
</dbReference>
<keyword evidence="2 4" id="KW-0238">DNA-binding</keyword>
<keyword evidence="3" id="KW-0804">Transcription</keyword>
<sequence length="227" mass="25087">MDESGNLRKGERTRNRLKEAALKLFAENGVENVSIRDIQLAAGQKTNGSITYHFSSRDALIRELVQDVGKILDAGNNQRLDALEAKGGPHSVRDVTEIMIPTLPESSDLSPKEQTYGLRFFTSVMISRRELLFEATAGQDRGTRRCFAAIRNLAPEMPPEILRQRMMLTLMFGLSAGASMEAAAKDQDVWKNLWGQPSARSNLADTMAGIILAPISDETREILKTAP</sequence>